<evidence type="ECO:0000313" key="3">
    <source>
        <dbReference type="Proteomes" id="UP000500938"/>
    </source>
</evidence>
<keyword evidence="1" id="KW-1133">Transmembrane helix</keyword>
<dbReference type="Proteomes" id="UP000500938">
    <property type="component" value="Chromosome"/>
</dbReference>
<reference evidence="2 3" key="1">
    <citation type="submission" date="2020-05" db="EMBL/GenBank/DDBJ databases">
        <title>Complete genome sequence of Gemmatimonas greenlandica TET16.</title>
        <authorList>
            <person name="Zeng Y."/>
        </authorList>
    </citation>
    <scope>NUCLEOTIDE SEQUENCE [LARGE SCALE GENOMIC DNA]</scope>
    <source>
        <strain evidence="2 3">TET16</strain>
    </source>
</reference>
<gene>
    <name evidence="2" type="ORF">HKW67_07565</name>
</gene>
<accession>A0A6M4ISZ0</accession>
<dbReference type="RefSeq" id="WP_171224801.1">
    <property type="nucleotide sequence ID" value="NZ_CP053085.1"/>
</dbReference>
<sequence>MSRTEVNGTTAALAQLHREGDALVVALGGVWSLEKSVPRFPDLVARSTAASEAIRSVSFDAAELGEWDSSLLIFLMQVQSFCEEHSLELGPSSLPEQVPRLLALAHAVPERSQAKEPDRSSLVARIGEAALGIWSDVRSAIRFTGEIAIALAGLPTRRVHMRWREFWVVIQTNSSGALPIVTLIALLVGVIIAFLGVVVLKRFGAGYYVSYLVGFGMLREMAALMTGIIIAGRTGAAFAAELGSMKITEEIDAYVTFGVSPIEHLVLPRFLGLFAMMPLLTIYADVVGITGGMLVSATLLDLSFKQFMSGLLSAVTLSDAVFGVFKGTIYGLLIAVAGCMKGLQGGSDASAVGRAATSAVVLGITLIILANAVVDWLAALLDI</sequence>
<organism evidence="2 3">
    <name type="scientific">Gemmatimonas groenlandica</name>
    <dbReference type="NCBI Taxonomy" id="2732249"/>
    <lineage>
        <taxon>Bacteria</taxon>
        <taxon>Pseudomonadati</taxon>
        <taxon>Gemmatimonadota</taxon>
        <taxon>Gemmatimonadia</taxon>
        <taxon>Gemmatimonadales</taxon>
        <taxon>Gemmatimonadaceae</taxon>
        <taxon>Gemmatimonas</taxon>
    </lineage>
</organism>
<feature type="transmembrane region" description="Helical" evidence="1">
    <location>
        <begin position="356"/>
        <end position="381"/>
    </location>
</feature>
<dbReference type="InterPro" id="IPR030802">
    <property type="entry name" value="Permease_MalE"/>
</dbReference>
<keyword evidence="1" id="KW-0812">Transmembrane</keyword>
<dbReference type="Pfam" id="PF02405">
    <property type="entry name" value="MlaE"/>
    <property type="match status" value="1"/>
</dbReference>
<protein>
    <submittedName>
        <fullName evidence="2">ABC transporter permease</fullName>
    </submittedName>
</protein>
<feature type="transmembrane region" description="Helical" evidence="1">
    <location>
        <begin position="311"/>
        <end position="336"/>
    </location>
</feature>
<dbReference type="AlphaFoldDB" id="A0A6M4ISZ0"/>
<dbReference type="GO" id="GO:0043190">
    <property type="term" value="C:ATP-binding cassette (ABC) transporter complex"/>
    <property type="evidence" value="ECO:0007669"/>
    <property type="project" value="InterPro"/>
</dbReference>
<dbReference type="EMBL" id="CP053085">
    <property type="protein sequence ID" value="QJR35371.1"/>
    <property type="molecule type" value="Genomic_DNA"/>
</dbReference>
<dbReference type="PANTHER" id="PTHR30188">
    <property type="entry name" value="ABC TRANSPORTER PERMEASE PROTEIN-RELATED"/>
    <property type="match status" value="1"/>
</dbReference>
<feature type="transmembrane region" description="Helical" evidence="1">
    <location>
        <begin position="270"/>
        <end position="299"/>
    </location>
</feature>
<feature type="transmembrane region" description="Helical" evidence="1">
    <location>
        <begin position="177"/>
        <end position="200"/>
    </location>
</feature>
<evidence type="ECO:0000256" key="1">
    <source>
        <dbReference type="SAM" id="Phobius"/>
    </source>
</evidence>
<proteinExistence type="predicted"/>
<keyword evidence="3" id="KW-1185">Reference proteome</keyword>
<keyword evidence="1" id="KW-0472">Membrane</keyword>
<name>A0A6M4ISZ0_9BACT</name>
<evidence type="ECO:0000313" key="2">
    <source>
        <dbReference type="EMBL" id="QJR35371.1"/>
    </source>
</evidence>
<dbReference type="GO" id="GO:0005548">
    <property type="term" value="F:phospholipid transporter activity"/>
    <property type="evidence" value="ECO:0007669"/>
    <property type="project" value="TreeGrafter"/>
</dbReference>
<feature type="transmembrane region" description="Helical" evidence="1">
    <location>
        <begin position="221"/>
        <end position="240"/>
    </location>
</feature>
<dbReference type="KEGG" id="ggr:HKW67_07565"/>
<dbReference type="PANTHER" id="PTHR30188:SF3">
    <property type="entry name" value="ABC TRANSPORTER PERMEASE"/>
    <property type="match status" value="1"/>
</dbReference>